<dbReference type="Proteomes" id="UP000271256">
    <property type="component" value="Unassembled WGS sequence"/>
</dbReference>
<dbReference type="OrthoDB" id="9759232at2"/>
<evidence type="ECO:0000313" key="4">
    <source>
        <dbReference type="EMBL" id="RKO65951.1"/>
    </source>
</evidence>
<dbReference type="EMBL" id="RBWE01000001">
    <property type="protein sequence ID" value="RKO65951.1"/>
    <property type="molecule type" value="Genomic_DNA"/>
</dbReference>
<sequence length="248" mass="27596">MRFSRYDMIFIFALLVAAGAGLATLYNLVIIEMLASGNTRHVSGAIHYALWLNLAFWGLSVVLGAAGLRFYLRQRQPQDDTVHNDVGERFTERVAPPCTEQMTELVRTVKEALEVIQPLILQLIAGQETAAGTTTAGPPVSPPKEQLRSSEGRTAEPLGEEDCEQEFWPDFPKGLNKVTLKQVLSYLEEHNETGVSSEEIATGVGISRVTVRRYMDYLEQIGYVKVELRYGTVGRPLKIYTLANLFSS</sequence>
<reference evidence="4 5" key="1">
    <citation type="submission" date="2018-10" db="EMBL/GenBank/DDBJ databases">
        <authorList>
            <person name="Grouzdev D.S."/>
            <person name="Krutkina M.S."/>
            <person name="Tourova T.P."/>
            <person name="Nazina T.N."/>
        </authorList>
    </citation>
    <scope>NUCLEOTIDE SEQUENCE [LARGE SCALE GENOMIC DNA]</scope>
    <source>
        <strain evidence="4 5">435</strain>
    </source>
</reference>
<accession>A0A494WST8</accession>
<dbReference type="InterPro" id="IPR036388">
    <property type="entry name" value="WH-like_DNA-bd_sf"/>
</dbReference>
<comment type="caution">
    <text evidence="4">The sequence shown here is derived from an EMBL/GenBank/DDBJ whole genome shotgun (WGS) entry which is preliminary data.</text>
</comment>
<keyword evidence="2" id="KW-0812">Transmembrane</keyword>
<dbReference type="Pfam" id="PF08279">
    <property type="entry name" value="HTH_11"/>
    <property type="match status" value="1"/>
</dbReference>
<dbReference type="PANTHER" id="PTHR45526">
    <property type="entry name" value="TRANSCRIPTIONAL REGULATORY PROTEIN DPIA"/>
    <property type="match status" value="1"/>
</dbReference>
<evidence type="ECO:0000313" key="5">
    <source>
        <dbReference type="Proteomes" id="UP000271256"/>
    </source>
</evidence>
<gene>
    <name evidence="4" type="ORF">D7024_02605</name>
</gene>
<organism evidence="4 5">
    <name type="scientific">Desulfofundulus salinus</name>
    <dbReference type="NCBI Taxonomy" id="2419843"/>
    <lineage>
        <taxon>Bacteria</taxon>
        <taxon>Bacillati</taxon>
        <taxon>Bacillota</taxon>
        <taxon>Clostridia</taxon>
        <taxon>Eubacteriales</taxon>
        <taxon>Peptococcaceae</taxon>
        <taxon>Desulfofundulus</taxon>
    </lineage>
</organism>
<keyword evidence="5" id="KW-1185">Reference proteome</keyword>
<evidence type="ECO:0000256" key="2">
    <source>
        <dbReference type="SAM" id="Phobius"/>
    </source>
</evidence>
<protein>
    <submittedName>
        <fullName evidence="4">HTH domain-containing protein</fullName>
    </submittedName>
</protein>
<dbReference type="AlphaFoldDB" id="A0A494WST8"/>
<dbReference type="PANTHER" id="PTHR45526:SF1">
    <property type="entry name" value="TRANSCRIPTIONAL REGULATORY PROTEIN DCUR-RELATED"/>
    <property type="match status" value="1"/>
</dbReference>
<feature type="transmembrane region" description="Helical" evidence="2">
    <location>
        <begin position="50"/>
        <end position="72"/>
    </location>
</feature>
<dbReference type="GO" id="GO:0000156">
    <property type="term" value="F:phosphorelay response regulator activity"/>
    <property type="evidence" value="ECO:0007669"/>
    <property type="project" value="TreeGrafter"/>
</dbReference>
<feature type="domain" description="Helix-turn-helix type 11" evidence="3">
    <location>
        <begin position="180"/>
        <end position="228"/>
    </location>
</feature>
<feature type="compositionally biased region" description="Basic and acidic residues" evidence="1">
    <location>
        <begin position="145"/>
        <end position="154"/>
    </location>
</feature>
<evidence type="ECO:0000259" key="3">
    <source>
        <dbReference type="Pfam" id="PF08279"/>
    </source>
</evidence>
<dbReference type="RefSeq" id="WP_121450398.1">
    <property type="nucleotide sequence ID" value="NZ_RBWE01000001.1"/>
</dbReference>
<evidence type="ECO:0000256" key="1">
    <source>
        <dbReference type="SAM" id="MobiDB-lite"/>
    </source>
</evidence>
<feature type="transmembrane region" description="Helical" evidence="2">
    <location>
        <begin position="9"/>
        <end position="30"/>
    </location>
</feature>
<dbReference type="InterPro" id="IPR036390">
    <property type="entry name" value="WH_DNA-bd_sf"/>
</dbReference>
<feature type="region of interest" description="Disordered" evidence="1">
    <location>
        <begin position="131"/>
        <end position="161"/>
    </location>
</feature>
<keyword evidence="2" id="KW-0472">Membrane</keyword>
<proteinExistence type="predicted"/>
<dbReference type="InterPro" id="IPR051271">
    <property type="entry name" value="2C-system_Tx_regulators"/>
</dbReference>
<name>A0A494WST8_9FIRM</name>
<dbReference type="InterPro" id="IPR013196">
    <property type="entry name" value="HTH_11"/>
</dbReference>
<keyword evidence="2" id="KW-1133">Transmembrane helix</keyword>
<dbReference type="Gene3D" id="1.10.10.10">
    <property type="entry name" value="Winged helix-like DNA-binding domain superfamily/Winged helix DNA-binding domain"/>
    <property type="match status" value="1"/>
</dbReference>
<dbReference type="SUPFAM" id="SSF46785">
    <property type="entry name" value="Winged helix' DNA-binding domain"/>
    <property type="match status" value="1"/>
</dbReference>